<dbReference type="Pfam" id="PF12019">
    <property type="entry name" value="GspH"/>
    <property type="match status" value="1"/>
</dbReference>
<evidence type="ECO:0000256" key="11">
    <source>
        <dbReference type="SAM" id="Phobius"/>
    </source>
</evidence>
<organism evidence="13 14">
    <name type="scientific">Novosphingobium pokkalii</name>
    <dbReference type="NCBI Taxonomy" id="1770194"/>
    <lineage>
        <taxon>Bacteria</taxon>
        <taxon>Pseudomonadati</taxon>
        <taxon>Pseudomonadota</taxon>
        <taxon>Alphaproteobacteria</taxon>
        <taxon>Sphingomonadales</taxon>
        <taxon>Sphingomonadaceae</taxon>
        <taxon>Novosphingobium</taxon>
    </lineage>
</organism>
<dbReference type="PRINTS" id="PR00885">
    <property type="entry name" value="BCTERIALGSPH"/>
</dbReference>
<keyword evidence="6 11" id="KW-0812">Transmembrane</keyword>
<dbReference type="Gene3D" id="3.55.40.10">
    <property type="entry name" value="minor pseudopilin epsh domain"/>
    <property type="match status" value="1"/>
</dbReference>
<keyword evidence="4" id="KW-0488">Methylation</keyword>
<evidence type="ECO:0000256" key="8">
    <source>
        <dbReference type="ARBA" id="ARBA00023136"/>
    </source>
</evidence>
<dbReference type="InterPro" id="IPR012902">
    <property type="entry name" value="N_methyl_site"/>
</dbReference>
<name>A0ABV7V5J0_9SPHN</name>
<evidence type="ECO:0000256" key="10">
    <source>
        <dbReference type="ARBA" id="ARBA00030775"/>
    </source>
</evidence>
<evidence type="ECO:0000256" key="2">
    <source>
        <dbReference type="ARBA" id="ARBA00021549"/>
    </source>
</evidence>
<evidence type="ECO:0000256" key="9">
    <source>
        <dbReference type="ARBA" id="ARBA00025772"/>
    </source>
</evidence>
<feature type="domain" description="General secretion pathway GspH" evidence="12">
    <location>
        <begin position="46"/>
        <end position="146"/>
    </location>
</feature>
<dbReference type="NCBIfam" id="TIGR02532">
    <property type="entry name" value="IV_pilin_GFxxxE"/>
    <property type="match status" value="1"/>
</dbReference>
<dbReference type="InterPro" id="IPR002416">
    <property type="entry name" value="T2SS_protein-GspH"/>
</dbReference>
<sequence length="156" mass="15760">MNPPRAPLAEAGFSLVELIVALAIAALAATAVVLALPGRAATPAQEAQRLAARLAAARDLAVIGGHPVAVTIDPSGYAFAVRRDGQWTVPADPRLHRRVWPVGLAVTGAATARRAVFDAMGLPNAPFAVRLRADGATVQVLVAGDGAVTLGGAAPP</sequence>
<keyword evidence="7 11" id="KW-1133">Transmembrane helix</keyword>
<keyword evidence="8 11" id="KW-0472">Membrane</keyword>
<gene>
    <name evidence="13" type="ORF">ACFOOT_13160</name>
</gene>
<evidence type="ECO:0000256" key="6">
    <source>
        <dbReference type="ARBA" id="ARBA00022692"/>
    </source>
</evidence>
<evidence type="ECO:0000256" key="3">
    <source>
        <dbReference type="ARBA" id="ARBA00022475"/>
    </source>
</evidence>
<dbReference type="EMBL" id="JBHRYE010000021">
    <property type="protein sequence ID" value="MFC3672370.1"/>
    <property type="molecule type" value="Genomic_DNA"/>
</dbReference>
<evidence type="ECO:0000256" key="7">
    <source>
        <dbReference type="ARBA" id="ARBA00022989"/>
    </source>
</evidence>
<keyword evidence="3" id="KW-1003">Cell membrane</keyword>
<proteinExistence type="inferred from homology"/>
<dbReference type="PROSITE" id="PS00409">
    <property type="entry name" value="PROKAR_NTER_METHYL"/>
    <property type="match status" value="1"/>
</dbReference>
<evidence type="ECO:0000256" key="1">
    <source>
        <dbReference type="ARBA" id="ARBA00004377"/>
    </source>
</evidence>
<protein>
    <recommendedName>
        <fullName evidence="2">Type II secretion system protein H</fullName>
    </recommendedName>
    <alternativeName>
        <fullName evidence="10">General secretion pathway protein H</fullName>
    </alternativeName>
</protein>
<reference evidence="14" key="1">
    <citation type="journal article" date="2019" name="Int. J. Syst. Evol. Microbiol.">
        <title>The Global Catalogue of Microorganisms (GCM) 10K type strain sequencing project: providing services to taxonomists for standard genome sequencing and annotation.</title>
        <authorList>
            <consortium name="The Broad Institute Genomics Platform"/>
            <consortium name="The Broad Institute Genome Sequencing Center for Infectious Disease"/>
            <person name="Wu L."/>
            <person name="Ma J."/>
        </authorList>
    </citation>
    <scope>NUCLEOTIDE SEQUENCE [LARGE SCALE GENOMIC DNA]</scope>
    <source>
        <strain evidence="14">KCTC 42224</strain>
    </source>
</reference>
<comment type="subcellular location">
    <subcellularLocation>
        <location evidence="1">Cell inner membrane</location>
        <topology evidence="1">Single-pass membrane protein</topology>
    </subcellularLocation>
</comment>
<dbReference type="SUPFAM" id="SSF54523">
    <property type="entry name" value="Pili subunits"/>
    <property type="match status" value="1"/>
</dbReference>
<evidence type="ECO:0000256" key="4">
    <source>
        <dbReference type="ARBA" id="ARBA00022481"/>
    </source>
</evidence>
<comment type="caution">
    <text evidence="13">The sequence shown here is derived from an EMBL/GenBank/DDBJ whole genome shotgun (WGS) entry which is preliminary data.</text>
</comment>
<dbReference type="Proteomes" id="UP001595683">
    <property type="component" value="Unassembled WGS sequence"/>
</dbReference>
<dbReference type="InterPro" id="IPR045584">
    <property type="entry name" value="Pilin-like"/>
</dbReference>
<dbReference type="InterPro" id="IPR022346">
    <property type="entry name" value="T2SS_GspH"/>
</dbReference>
<comment type="similarity">
    <text evidence="9">Belongs to the GSP H family.</text>
</comment>
<evidence type="ECO:0000313" key="14">
    <source>
        <dbReference type="Proteomes" id="UP001595683"/>
    </source>
</evidence>
<evidence type="ECO:0000313" key="13">
    <source>
        <dbReference type="EMBL" id="MFC3672370.1"/>
    </source>
</evidence>
<accession>A0ABV7V5J0</accession>
<dbReference type="RefSeq" id="WP_191324142.1">
    <property type="nucleotide sequence ID" value="NZ_BMZP01000007.1"/>
</dbReference>
<keyword evidence="14" id="KW-1185">Reference proteome</keyword>
<feature type="transmembrane region" description="Helical" evidence="11">
    <location>
        <begin position="12"/>
        <end position="36"/>
    </location>
</feature>
<evidence type="ECO:0000259" key="12">
    <source>
        <dbReference type="Pfam" id="PF12019"/>
    </source>
</evidence>
<keyword evidence="5" id="KW-0997">Cell inner membrane</keyword>
<dbReference type="Pfam" id="PF07963">
    <property type="entry name" value="N_methyl"/>
    <property type="match status" value="1"/>
</dbReference>
<evidence type="ECO:0000256" key="5">
    <source>
        <dbReference type="ARBA" id="ARBA00022519"/>
    </source>
</evidence>